<evidence type="ECO:0000313" key="1">
    <source>
        <dbReference type="EMBL" id="KAJ8955938.1"/>
    </source>
</evidence>
<dbReference type="EMBL" id="JANEYF010001849">
    <property type="protein sequence ID" value="KAJ8955938.1"/>
    <property type="molecule type" value="Genomic_DNA"/>
</dbReference>
<protein>
    <submittedName>
        <fullName evidence="1">Uncharacterized protein</fullName>
    </submittedName>
</protein>
<dbReference type="PANTHER" id="PTHR19248">
    <property type="entry name" value="ATP-BINDING TRANSPORT PROTEIN-RELATED"/>
    <property type="match status" value="1"/>
</dbReference>
<dbReference type="AlphaFoldDB" id="A0AAV8YX41"/>
<gene>
    <name evidence="1" type="ORF">NQ314_006787</name>
</gene>
<keyword evidence="2" id="KW-1185">Reference proteome</keyword>
<proteinExistence type="predicted"/>
<name>A0AAV8YX41_9CUCU</name>
<comment type="caution">
    <text evidence="1">The sequence shown here is derived from an EMBL/GenBank/DDBJ whole genome shotgun (WGS) entry which is preliminary data.</text>
</comment>
<dbReference type="Proteomes" id="UP001162156">
    <property type="component" value="Unassembled WGS sequence"/>
</dbReference>
<accession>A0AAV8YX41</accession>
<organism evidence="1 2">
    <name type="scientific">Rhamnusium bicolor</name>
    <dbReference type="NCBI Taxonomy" id="1586634"/>
    <lineage>
        <taxon>Eukaryota</taxon>
        <taxon>Metazoa</taxon>
        <taxon>Ecdysozoa</taxon>
        <taxon>Arthropoda</taxon>
        <taxon>Hexapoda</taxon>
        <taxon>Insecta</taxon>
        <taxon>Pterygota</taxon>
        <taxon>Neoptera</taxon>
        <taxon>Endopterygota</taxon>
        <taxon>Coleoptera</taxon>
        <taxon>Polyphaga</taxon>
        <taxon>Cucujiformia</taxon>
        <taxon>Chrysomeloidea</taxon>
        <taxon>Cerambycidae</taxon>
        <taxon>Lepturinae</taxon>
        <taxon>Rhagiini</taxon>
        <taxon>Rhamnusium</taxon>
    </lineage>
</organism>
<sequence>MVSVSSQDPPDWTEILSHFRGSELQNYFTKILEDDLKALIKPQYVDQIPKAVKGTVGQLLDKKDELKNQEDICDMLGKYLASGI</sequence>
<evidence type="ECO:0000313" key="2">
    <source>
        <dbReference type="Proteomes" id="UP001162156"/>
    </source>
</evidence>
<dbReference type="InterPro" id="IPR013283">
    <property type="entry name" value="RLI1"/>
</dbReference>
<dbReference type="PRINTS" id="PR01868">
    <property type="entry name" value="ABCEFAMILY"/>
</dbReference>
<dbReference type="InterPro" id="IPR027417">
    <property type="entry name" value="P-loop_NTPase"/>
</dbReference>
<reference evidence="1" key="1">
    <citation type="journal article" date="2023" name="Insect Mol. Biol.">
        <title>Genome sequencing provides insights into the evolution of gene families encoding plant cell wall-degrading enzymes in longhorned beetles.</title>
        <authorList>
            <person name="Shin N.R."/>
            <person name="Okamura Y."/>
            <person name="Kirsch R."/>
            <person name="Pauchet Y."/>
        </authorList>
    </citation>
    <scope>NUCLEOTIDE SEQUENCE</scope>
    <source>
        <strain evidence="1">RBIC_L_NR</strain>
    </source>
</reference>
<dbReference type="Gene3D" id="3.40.50.300">
    <property type="entry name" value="P-loop containing nucleotide triphosphate hydrolases"/>
    <property type="match status" value="1"/>
</dbReference>